<dbReference type="SUPFAM" id="SSF55729">
    <property type="entry name" value="Acyl-CoA N-acyltransferases (Nat)"/>
    <property type="match status" value="1"/>
</dbReference>
<dbReference type="AlphaFoldDB" id="A0A916ZX17"/>
<dbReference type="Proteomes" id="UP000599688">
    <property type="component" value="Unassembled WGS sequence"/>
</dbReference>
<dbReference type="PROSITE" id="PS51186">
    <property type="entry name" value="GNAT"/>
    <property type="match status" value="1"/>
</dbReference>
<dbReference type="Gene3D" id="3.40.630.30">
    <property type="match status" value="1"/>
</dbReference>
<keyword evidence="1" id="KW-0808">Transferase</keyword>
<dbReference type="InterPro" id="IPR050769">
    <property type="entry name" value="NAT_camello-type"/>
</dbReference>
<dbReference type="InterPro" id="IPR016181">
    <property type="entry name" value="Acyl_CoA_acyltransferase"/>
</dbReference>
<evidence type="ECO:0000313" key="3">
    <source>
        <dbReference type="EMBL" id="GGE17013.1"/>
    </source>
</evidence>
<proteinExistence type="predicted"/>
<dbReference type="PANTHER" id="PTHR13947:SF37">
    <property type="entry name" value="LD18367P"/>
    <property type="match status" value="1"/>
</dbReference>
<dbReference type="EMBL" id="BMGL01000010">
    <property type="protein sequence ID" value="GGE17013.1"/>
    <property type="molecule type" value="Genomic_DNA"/>
</dbReference>
<dbReference type="Pfam" id="PF00583">
    <property type="entry name" value="Acetyltransf_1"/>
    <property type="match status" value="1"/>
</dbReference>
<protein>
    <submittedName>
        <fullName evidence="3">N-acetyltransferase</fullName>
    </submittedName>
</protein>
<feature type="domain" description="N-acetyltransferase" evidence="2">
    <location>
        <begin position="4"/>
        <end position="161"/>
    </location>
</feature>
<reference evidence="3 4" key="1">
    <citation type="journal article" date="2014" name="Int. J. Syst. Evol. Microbiol.">
        <title>Complete genome sequence of Corynebacterium casei LMG S-19264T (=DSM 44701T), isolated from a smear-ripened cheese.</title>
        <authorList>
            <consortium name="US DOE Joint Genome Institute (JGI-PGF)"/>
            <person name="Walter F."/>
            <person name="Albersmeier A."/>
            <person name="Kalinowski J."/>
            <person name="Ruckert C."/>
        </authorList>
    </citation>
    <scope>NUCLEOTIDE SEQUENCE [LARGE SCALE GENOMIC DNA]</scope>
    <source>
        <strain evidence="3 4">CGMCC 1.12925</strain>
    </source>
</reference>
<sequence length="161" mass="18303">MNSIKIRSIQEEDNPIVARLIREVLLGLGVPKVGTAYADPSLDCLNKDYQDNRSNYYLFEINSKTVGGAGIAPLSAEDSEICELQKMYFLDEARGKGWGQMMMDQCLNFAKENNFKAVYIETLPSMKAAQKLYVKNGFEYINYRLGNTGHFSCTVWMLKKF</sequence>
<accession>A0A916ZX17</accession>
<dbReference type="RefSeq" id="WP_188406504.1">
    <property type="nucleotide sequence ID" value="NZ_BMGL01000010.1"/>
</dbReference>
<dbReference type="PANTHER" id="PTHR13947">
    <property type="entry name" value="GNAT FAMILY N-ACETYLTRANSFERASE"/>
    <property type="match status" value="1"/>
</dbReference>
<organism evidence="3 4">
    <name type="scientific">Psychroflexus salis</name>
    <dbReference type="NCBI Taxonomy" id="1526574"/>
    <lineage>
        <taxon>Bacteria</taxon>
        <taxon>Pseudomonadati</taxon>
        <taxon>Bacteroidota</taxon>
        <taxon>Flavobacteriia</taxon>
        <taxon>Flavobacteriales</taxon>
        <taxon>Flavobacteriaceae</taxon>
        <taxon>Psychroflexus</taxon>
    </lineage>
</organism>
<comment type="caution">
    <text evidence="3">The sequence shown here is derived from an EMBL/GenBank/DDBJ whole genome shotgun (WGS) entry which is preliminary data.</text>
</comment>
<dbReference type="InterPro" id="IPR000182">
    <property type="entry name" value="GNAT_dom"/>
</dbReference>
<name>A0A916ZX17_9FLAO</name>
<dbReference type="CDD" id="cd04301">
    <property type="entry name" value="NAT_SF"/>
    <property type="match status" value="1"/>
</dbReference>
<evidence type="ECO:0000313" key="4">
    <source>
        <dbReference type="Proteomes" id="UP000599688"/>
    </source>
</evidence>
<evidence type="ECO:0000259" key="2">
    <source>
        <dbReference type="PROSITE" id="PS51186"/>
    </source>
</evidence>
<keyword evidence="4" id="KW-1185">Reference proteome</keyword>
<dbReference type="GO" id="GO:0008080">
    <property type="term" value="F:N-acetyltransferase activity"/>
    <property type="evidence" value="ECO:0007669"/>
    <property type="project" value="InterPro"/>
</dbReference>
<gene>
    <name evidence="3" type="primary">yjgM</name>
    <name evidence="3" type="ORF">GCM10010831_17880</name>
</gene>
<evidence type="ECO:0000256" key="1">
    <source>
        <dbReference type="ARBA" id="ARBA00022679"/>
    </source>
</evidence>